<sequence>MITNIIRLKSRLRSRFEELYLKSSMDHVRNILKDLSLSEDEDIDALKKAMEDDTLSELELMADANEDHERFDHLLPEEGPVDQNDVKSVLMLAIRYYKDLYDILQLMEKEYTDPAIQRTLHTTMSRELANKNKVEDLLDELVHKDYW</sequence>
<gene>
    <name evidence="1" type="ORF">B2A_09156</name>
</gene>
<name>T0ZM67_9ZZZZ</name>
<accession>T0ZM67</accession>
<dbReference type="EMBL" id="AUZZ01006613">
    <property type="protein sequence ID" value="EQD45768.1"/>
    <property type="molecule type" value="Genomic_DNA"/>
</dbReference>
<reference evidence="1" key="2">
    <citation type="journal article" date="2014" name="ISME J.">
        <title>Microbial stratification in low pH oxic and suboxic macroscopic growths along an acid mine drainage.</title>
        <authorList>
            <person name="Mendez-Garcia C."/>
            <person name="Mesa V."/>
            <person name="Sprenger R.R."/>
            <person name="Richter M."/>
            <person name="Diez M.S."/>
            <person name="Solano J."/>
            <person name="Bargiela R."/>
            <person name="Golyshina O.V."/>
            <person name="Manteca A."/>
            <person name="Ramos J.L."/>
            <person name="Gallego J.R."/>
            <person name="Llorente I."/>
            <person name="Martins Dos Santos V.A."/>
            <person name="Jensen O.N."/>
            <person name="Pelaez A.I."/>
            <person name="Sanchez J."/>
            <person name="Ferrer M."/>
        </authorList>
    </citation>
    <scope>NUCLEOTIDE SEQUENCE</scope>
</reference>
<protein>
    <submittedName>
        <fullName evidence="1">Uncharacterized protein</fullName>
    </submittedName>
</protein>
<comment type="caution">
    <text evidence="1">The sequence shown here is derived from an EMBL/GenBank/DDBJ whole genome shotgun (WGS) entry which is preliminary data.</text>
</comment>
<evidence type="ECO:0000313" key="1">
    <source>
        <dbReference type="EMBL" id="EQD45768.1"/>
    </source>
</evidence>
<organism evidence="1">
    <name type="scientific">mine drainage metagenome</name>
    <dbReference type="NCBI Taxonomy" id="410659"/>
    <lineage>
        <taxon>unclassified sequences</taxon>
        <taxon>metagenomes</taxon>
        <taxon>ecological metagenomes</taxon>
    </lineage>
</organism>
<dbReference type="AlphaFoldDB" id="T0ZM67"/>
<reference evidence="1" key="1">
    <citation type="submission" date="2013-08" db="EMBL/GenBank/DDBJ databases">
        <authorList>
            <person name="Mendez C."/>
            <person name="Richter M."/>
            <person name="Ferrer M."/>
            <person name="Sanchez J."/>
        </authorList>
    </citation>
    <scope>NUCLEOTIDE SEQUENCE</scope>
</reference>
<proteinExistence type="predicted"/>